<feature type="compositionally biased region" description="Low complexity" evidence="1">
    <location>
        <begin position="27"/>
        <end position="75"/>
    </location>
</feature>
<evidence type="ECO:0000256" key="1">
    <source>
        <dbReference type="SAM" id="MobiDB-lite"/>
    </source>
</evidence>
<reference evidence="2 3" key="1">
    <citation type="submission" date="2017-12" db="EMBL/GenBank/DDBJ databases">
        <title>Streptomyces populusis sp. nov., a novel endophytic actinobacterium isolated from stems of Populus adenopoda Maxim.</title>
        <authorList>
            <person name="Wang Z."/>
        </authorList>
    </citation>
    <scope>NUCLEOTIDE SEQUENCE [LARGE SCALE GENOMIC DNA]</scope>
    <source>
        <strain evidence="2 3">A249</strain>
    </source>
</reference>
<feature type="region of interest" description="Disordered" evidence="1">
    <location>
        <begin position="27"/>
        <end position="98"/>
    </location>
</feature>
<protein>
    <submittedName>
        <fullName evidence="2">Uncharacterized protein</fullName>
    </submittedName>
</protein>
<organism evidence="2 3">
    <name type="scientific">Streptomyces populi</name>
    <dbReference type="NCBI Taxonomy" id="2058924"/>
    <lineage>
        <taxon>Bacteria</taxon>
        <taxon>Bacillati</taxon>
        <taxon>Actinomycetota</taxon>
        <taxon>Actinomycetes</taxon>
        <taxon>Kitasatosporales</taxon>
        <taxon>Streptomycetaceae</taxon>
        <taxon>Streptomyces</taxon>
    </lineage>
</organism>
<evidence type="ECO:0000313" key="2">
    <source>
        <dbReference type="EMBL" id="PKT72067.1"/>
    </source>
</evidence>
<keyword evidence="3" id="KW-1185">Reference proteome</keyword>
<dbReference type="EMBL" id="PJOS01000026">
    <property type="protein sequence ID" value="PKT72067.1"/>
    <property type="molecule type" value="Genomic_DNA"/>
</dbReference>
<evidence type="ECO:0000313" key="3">
    <source>
        <dbReference type="Proteomes" id="UP000236178"/>
    </source>
</evidence>
<dbReference type="RefSeq" id="WP_103550102.1">
    <property type="nucleotide sequence ID" value="NZ_JBHJSK010000003.1"/>
</dbReference>
<gene>
    <name evidence="2" type="ORF">CW362_15835</name>
</gene>
<dbReference type="PROSITE" id="PS51257">
    <property type="entry name" value="PROKAR_LIPOPROTEIN"/>
    <property type="match status" value="1"/>
</dbReference>
<dbReference type="Proteomes" id="UP000236178">
    <property type="component" value="Unassembled WGS sequence"/>
</dbReference>
<feature type="compositionally biased region" description="Basic and acidic residues" evidence="1">
    <location>
        <begin position="77"/>
        <end position="88"/>
    </location>
</feature>
<comment type="caution">
    <text evidence="2">The sequence shown here is derived from an EMBL/GenBank/DDBJ whole genome shotgun (WGS) entry which is preliminary data.</text>
</comment>
<dbReference type="OrthoDB" id="3855137at2"/>
<name>A0A2I0SQ66_9ACTN</name>
<proteinExistence type="predicted"/>
<accession>A0A2I0SQ66</accession>
<dbReference type="AlphaFoldDB" id="A0A2I0SQ66"/>
<sequence length="220" mass="21914">MAGLGRASVLALAGGIILLTGCQDDAGTSSAAGSPTSSAATSTSAAPPAGAVGRTASPAGVTSPSSSPAATGTPSHDSADASPKRATERAGTPAVHSPTAVAGCRNLAVGAEVKAEVTRTYRRDVTHFVHMGPAPGTFFYGRCGTVRYAAVRFQPTAGATEAELVGMQDEGSVTKYFRDSGGGWVYVATDGLPVSPRGCGDIPAIPHALATAWRNCSIAP</sequence>